<gene>
    <name evidence="2" type="ORF">BD410DRAFT_810563</name>
</gene>
<feature type="compositionally biased region" description="Polar residues" evidence="1">
    <location>
        <begin position="812"/>
        <end position="822"/>
    </location>
</feature>
<reference evidence="2 3" key="1">
    <citation type="submission" date="2018-06" db="EMBL/GenBank/DDBJ databases">
        <title>A transcriptomic atlas of mushroom development highlights an independent origin of complex multicellularity.</title>
        <authorList>
            <consortium name="DOE Joint Genome Institute"/>
            <person name="Krizsan K."/>
            <person name="Almasi E."/>
            <person name="Merenyi Z."/>
            <person name="Sahu N."/>
            <person name="Viragh M."/>
            <person name="Koszo T."/>
            <person name="Mondo S."/>
            <person name="Kiss B."/>
            <person name="Balint B."/>
            <person name="Kues U."/>
            <person name="Barry K."/>
            <person name="Hegedus J.C."/>
            <person name="Henrissat B."/>
            <person name="Johnson J."/>
            <person name="Lipzen A."/>
            <person name="Ohm R."/>
            <person name="Nagy I."/>
            <person name="Pangilinan J."/>
            <person name="Yan J."/>
            <person name="Xiong Y."/>
            <person name="Grigoriev I.V."/>
            <person name="Hibbett D.S."/>
            <person name="Nagy L.G."/>
        </authorList>
    </citation>
    <scope>NUCLEOTIDE SEQUENCE [LARGE SCALE GENOMIC DNA]</scope>
    <source>
        <strain evidence="2 3">SZMC22713</strain>
    </source>
</reference>
<name>A0A4Y7PDN5_9AGAM</name>
<feature type="region of interest" description="Disordered" evidence="1">
    <location>
        <begin position="769"/>
        <end position="828"/>
    </location>
</feature>
<sequence length="956" mass="108309">CIPSWGSIAGGWRVFFEQGARFSCLRDHEADHVTERVVGRGYADGGWCTFTSYPILCFPSPDRMSENSQAGPIRRSARIQLFKAEAPTLEQPPIAQKAKEQYIRPPPKLRIKADVRWPTQKKIERGFSPWKIAYAGQEPWLGASETNTFSTGERSPVNWTRTNSARYVPMEVQYVPRYGPGIRKDSQDVAWASARRYELPVLFDDYLPYLCKTVAAVSLYEFQEQLDDKTKKSAKGATKKTVPVAELNEADMRRWTYLSSVFDQLIYELEDVVDPVTRQTPINFRSKVLHCYMWREAARLRTERHDVAGRKAFVDYSREEKRDFYQEEILGQAHIIFGEADPYVPDDATIETFIELISTAREFYFVTDEEETEQEAQGTDKEDDEREDEESGKMEGKVTLPDRDDYDEWGQACRLKNILHTLSDNDRDAMDKLVIESGPLWEWAKENDSVVRDLQHFHISALDWIVSVMNEPEHHPTMTKDDFSAAIELVSFFVDSTWEFARVHALANAPDKSFPSSRTTPPLELTVPDIKHAVKLAQSYIRNDGWSEPTQAEELAVILKLVNTTLTDVDAREKLVEGSKSLQKDWSLFSEGTSHGRRLAFCEREMCENEMPVDDVNKAWKLVEIFYNDAHTHRYTQPKKKSKSKKKRSRNNTPDQPHVEVTVPASKRARRTKPDQVATMAQPLSQVPATETRDESSAHEPSVLPPSPHGDQQGHEFEDTSIHDASNPPSSQQETGGGDPPLLPSSSNVPGNIGLGKDVKMELLQKQLHHAASLRPSSPSGTSPSLPMDLTVPLTPSSTTASTQRGRGDGQADSQVPTSSRGPSMKDLADAPLDLHDWASVTAYLAHYTYGLTSKWLHPDVDRTSHSFYKGYPDPQVCLENLRKVQVVFANPASRDTFIESLAARGKNDRTILMYAVESVRPENNKMQYQDFFDTEKVDIPWDSIHERLKQLAVVP</sequence>
<keyword evidence="3" id="KW-1185">Reference proteome</keyword>
<feature type="compositionally biased region" description="Basic and acidic residues" evidence="1">
    <location>
        <begin position="712"/>
        <end position="722"/>
    </location>
</feature>
<feature type="compositionally biased region" description="Basic and acidic residues" evidence="1">
    <location>
        <begin position="391"/>
        <end position="401"/>
    </location>
</feature>
<feature type="region of interest" description="Disordered" evidence="1">
    <location>
        <begin position="634"/>
        <end position="755"/>
    </location>
</feature>
<proteinExistence type="predicted"/>
<dbReference type="VEuPathDB" id="FungiDB:BD410DRAFT_810563"/>
<protein>
    <submittedName>
        <fullName evidence="2">Uncharacterized protein</fullName>
    </submittedName>
</protein>
<evidence type="ECO:0000313" key="2">
    <source>
        <dbReference type="EMBL" id="TDL13424.1"/>
    </source>
</evidence>
<accession>A0A4Y7PDN5</accession>
<feature type="compositionally biased region" description="Acidic residues" evidence="1">
    <location>
        <begin position="381"/>
        <end position="390"/>
    </location>
</feature>
<feature type="compositionally biased region" description="Basic residues" evidence="1">
    <location>
        <begin position="634"/>
        <end position="650"/>
    </location>
</feature>
<evidence type="ECO:0000313" key="3">
    <source>
        <dbReference type="Proteomes" id="UP000294933"/>
    </source>
</evidence>
<feature type="non-terminal residue" evidence="2">
    <location>
        <position position="1"/>
    </location>
</feature>
<feature type="compositionally biased region" description="Polar residues" evidence="1">
    <location>
        <begin position="794"/>
        <end position="805"/>
    </location>
</feature>
<feature type="region of interest" description="Disordered" evidence="1">
    <location>
        <begin position="368"/>
        <end position="401"/>
    </location>
</feature>
<organism evidence="2 3">
    <name type="scientific">Rickenella mellea</name>
    <dbReference type="NCBI Taxonomy" id="50990"/>
    <lineage>
        <taxon>Eukaryota</taxon>
        <taxon>Fungi</taxon>
        <taxon>Dikarya</taxon>
        <taxon>Basidiomycota</taxon>
        <taxon>Agaricomycotina</taxon>
        <taxon>Agaricomycetes</taxon>
        <taxon>Hymenochaetales</taxon>
        <taxon>Rickenellaceae</taxon>
        <taxon>Rickenella</taxon>
    </lineage>
</organism>
<dbReference type="EMBL" id="ML170632">
    <property type="protein sequence ID" value="TDL13424.1"/>
    <property type="molecule type" value="Genomic_DNA"/>
</dbReference>
<dbReference type="Proteomes" id="UP000294933">
    <property type="component" value="Unassembled WGS sequence"/>
</dbReference>
<feature type="compositionally biased region" description="Low complexity" evidence="1">
    <location>
        <begin position="773"/>
        <end position="787"/>
    </location>
</feature>
<evidence type="ECO:0000256" key="1">
    <source>
        <dbReference type="SAM" id="MobiDB-lite"/>
    </source>
</evidence>
<feature type="compositionally biased region" description="Polar residues" evidence="1">
    <location>
        <begin position="723"/>
        <end position="734"/>
    </location>
</feature>
<dbReference type="AlphaFoldDB" id="A0A4Y7PDN5"/>